<feature type="transmembrane region" description="Helical" evidence="1">
    <location>
        <begin position="397"/>
        <end position="417"/>
    </location>
</feature>
<name>A0A5S9ITY6_UABAM</name>
<dbReference type="PANTHER" id="PTHR38454:SF1">
    <property type="entry name" value="INTEGRAL MEMBRANE PROTEIN"/>
    <property type="match status" value="1"/>
</dbReference>
<feature type="transmembrane region" description="Helical" evidence="1">
    <location>
        <begin position="7"/>
        <end position="25"/>
    </location>
</feature>
<dbReference type="EMBL" id="AP019860">
    <property type="protein sequence ID" value="BBM87586.1"/>
    <property type="molecule type" value="Genomic_DNA"/>
</dbReference>
<gene>
    <name evidence="2" type="ORF">UABAM_05998</name>
</gene>
<evidence type="ECO:0000313" key="3">
    <source>
        <dbReference type="Proteomes" id="UP000326354"/>
    </source>
</evidence>
<proteinExistence type="predicted"/>
<feature type="transmembrane region" description="Helical" evidence="1">
    <location>
        <begin position="454"/>
        <end position="473"/>
    </location>
</feature>
<feature type="transmembrane region" description="Helical" evidence="1">
    <location>
        <begin position="295"/>
        <end position="312"/>
    </location>
</feature>
<evidence type="ECO:0008006" key="4">
    <source>
        <dbReference type="Google" id="ProtNLM"/>
    </source>
</evidence>
<dbReference type="RefSeq" id="WP_151971601.1">
    <property type="nucleotide sequence ID" value="NZ_AP019860.1"/>
</dbReference>
<dbReference type="Pfam" id="PF09586">
    <property type="entry name" value="YfhO"/>
    <property type="match status" value="1"/>
</dbReference>
<sequence length="703" mass="79749">MTKTLTNFICGVSGVVFLILIFPALQEKTYVLNDLVNFHIPMRMFYQNCLDSGESFLWFSNIFCGYYIHGEGQVGMYHPLHLFLYSFLPLSTAFNIELFIHYPFMFAGTYFLLKKWDIPSHGALFCAFIFTFSGFNLMHIIHINAVAIVGHIPWQLLCIHLVLDSNFHRQKLYALAGIIALTTSQLLLGHPQSVIFSLVVEIFYVLCCFTARRKKYSLFIAIAKIIAVAVAAIQLFPTWDALQHSLRSGSNVSYAAIGSLQWRDLLLVFTPFTPVLPEGIVARHAYGFYSNGHEFALYCGSTTLLLITWLFIRYSHLPKPQKRLVNIFSALIILSILLATGKNSFIYYIYQYIPIIGKLKYPVRYIAITHFSMAILAGIGFVNLLHFSQKNNHIPFVNLWPILIPILISSGFAMWALQLPHNTEYGMSILTGPILLLLSSLLILVTLKLSANGVFVLVILTAFELGFCGISYIQTIPAKTFDELQRNTQLVDTQLYRWEIRGNANLWAAQGLRCVNGYVGLRPNNIIDPKSTKYREMAGVTTSYTPRYQRGSKLNNAQPRIRLVTRSIERQNLKQQLQNIDLATTAIAERLISLDTKTTPGIAKIIAEKNGYAKINIQAPGKQLLIFSERYHQGWNAYVGGEQRHVIKVYGSFIGCVVDAQDKEIEFHFAPQSYYYGKWISAVGILLAFVFLICMNKLFQRPI</sequence>
<evidence type="ECO:0000256" key="1">
    <source>
        <dbReference type="SAM" id="Phobius"/>
    </source>
</evidence>
<dbReference type="PANTHER" id="PTHR38454">
    <property type="entry name" value="INTEGRAL MEMBRANE PROTEIN-RELATED"/>
    <property type="match status" value="1"/>
</dbReference>
<feature type="transmembrane region" description="Helical" evidence="1">
    <location>
        <begin position="679"/>
        <end position="699"/>
    </location>
</feature>
<dbReference type="KEGG" id="uam:UABAM_05998"/>
<dbReference type="Proteomes" id="UP000326354">
    <property type="component" value="Chromosome"/>
</dbReference>
<accession>A0A5S9ITY6</accession>
<dbReference type="OrthoDB" id="9772884at2"/>
<dbReference type="InterPro" id="IPR018580">
    <property type="entry name" value="Uncharacterised_YfhO"/>
</dbReference>
<keyword evidence="1" id="KW-0812">Transmembrane</keyword>
<feature type="transmembrane region" description="Helical" evidence="1">
    <location>
        <begin position="194"/>
        <end position="211"/>
    </location>
</feature>
<feature type="transmembrane region" description="Helical" evidence="1">
    <location>
        <begin position="82"/>
        <end position="104"/>
    </location>
</feature>
<keyword evidence="3" id="KW-1185">Reference proteome</keyword>
<dbReference type="AlphaFoldDB" id="A0A5S9ITY6"/>
<feature type="transmembrane region" description="Helical" evidence="1">
    <location>
        <begin position="362"/>
        <end position="385"/>
    </location>
</feature>
<feature type="transmembrane region" description="Helical" evidence="1">
    <location>
        <begin position="324"/>
        <end position="350"/>
    </location>
</feature>
<feature type="transmembrane region" description="Helical" evidence="1">
    <location>
        <begin position="429"/>
        <end position="447"/>
    </location>
</feature>
<keyword evidence="1" id="KW-1133">Transmembrane helix</keyword>
<protein>
    <recommendedName>
        <fullName evidence="4">Membrane protein 6-pyruvoyl-tetrahydropterin synthase-related domain-containing protein</fullName>
    </recommendedName>
</protein>
<feature type="transmembrane region" description="Helical" evidence="1">
    <location>
        <begin position="116"/>
        <end position="135"/>
    </location>
</feature>
<keyword evidence="1" id="KW-0472">Membrane</keyword>
<feature type="transmembrane region" description="Helical" evidence="1">
    <location>
        <begin position="218"/>
        <end position="236"/>
    </location>
</feature>
<organism evidence="2 3">
    <name type="scientific">Uabimicrobium amorphum</name>
    <dbReference type="NCBI Taxonomy" id="2596890"/>
    <lineage>
        <taxon>Bacteria</taxon>
        <taxon>Pseudomonadati</taxon>
        <taxon>Planctomycetota</taxon>
        <taxon>Candidatus Uabimicrobiia</taxon>
        <taxon>Candidatus Uabimicrobiales</taxon>
        <taxon>Candidatus Uabimicrobiaceae</taxon>
        <taxon>Candidatus Uabimicrobium</taxon>
    </lineage>
</organism>
<evidence type="ECO:0000313" key="2">
    <source>
        <dbReference type="EMBL" id="BBM87586.1"/>
    </source>
</evidence>
<reference evidence="2 3" key="1">
    <citation type="submission" date="2019-08" db="EMBL/GenBank/DDBJ databases">
        <title>Complete genome sequence of Candidatus Uab amorphum.</title>
        <authorList>
            <person name="Shiratori T."/>
            <person name="Suzuki S."/>
            <person name="Kakizawa Y."/>
            <person name="Ishida K."/>
        </authorList>
    </citation>
    <scope>NUCLEOTIDE SEQUENCE [LARGE SCALE GENOMIC DNA]</scope>
    <source>
        <strain evidence="2 3">SRT547</strain>
    </source>
</reference>